<dbReference type="Pfam" id="PF02958">
    <property type="entry name" value="EcKL"/>
    <property type="match status" value="1"/>
</dbReference>
<dbReference type="GO" id="GO:0016740">
    <property type="term" value="F:transferase activity"/>
    <property type="evidence" value="ECO:0007669"/>
    <property type="project" value="UniProtKB-KW"/>
</dbReference>
<proteinExistence type="predicted"/>
<dbReference type="Proteomes" id="UP000007798">
    <property type="component" value="Unassembled WGS sequence"/>
</dbReference>
<keyword evidence="2" id="KW-0808">Transferase</keyword>
<reference evidence="2 3" key="1">
    <citation type="journal article" date="2007" name="Nature">
        <title>Evolution of genes and genomes on the Drosophila phylogeny.</title>
        <authorList>
            <consortium name="Drosophila 12 Genomes Consortium"/>
            <person name="Clark A.G."/>
            <person name="Eisen M.B."/>
            <person name="Smith D.R."/>
            <person name="Bergman C.M."/>
            <person name="Oliver B."/>
            <person name="Markow T.A."/>
            <person name="Kaufman T.C."/>
            <person name="Kellis M."/>
            <person name="Gelbart W."/>
            <person name="Iyer V.N."/>
            <person name="Pollard D.A."/>
            <person name="Sackton T.B."/>
            <person name="Larracuente A.M."/>
            <person name="Singh N.D."/>
            <person name="Abad J.P."/>
            <person name="Abt D.N."/>
            <person name="Adryan B."/>
            <person name="Aguade M."/>
            <person name="Akashi H."/>
            <person name="Anderson W.W."/>
            <person name="Aquadro C.F."/>
            <person name="Ardell D.H."/>
            <person name="Arguello R."/>
            <person name="Artieri C.G."/>
            <person name="Barbash D.A."/>
            <person name="Barker D."/>
            <person name="Barsanti P."/>
            <person name="Batterham P."/>
            <person name="Batzoglou S."/>
            <person name="Begun D."/>
            <person name="Bhutkar A."/>
            <person name="Blanco E."/>
            <person name="Bosak S.A."/>
            <person name="Bradley R.K."/>
            <person name="Brand A.D."/>
            <person name="Brent M.R."/>
            <person name="Brooks A.N."/>
            <person name="Brown R.H."/>
            <person name="Butlin R.K."/>
            <person name="Caggese C."/>
            <person name="Calvi B.R."/>
            <person name="Bernardo de Carvalho A."/>
            <person name="Caspi A."/>
            <person name="Castrezana S."/>
            <person name="Celniker S.E."/>
            <person name="Chang J.L."/>
            <person name="Chapple C."/>
            <person name="Chatterji S."/>
            <person name="Chinwalla A."/>
            <person name="Civetta A."/>
            <person name="Clifton S.W."/>
            <person name="Comeron J.M."/>
            <person name="Costello J.C."/>
            <person name="Coyne J.A."/>
            <person name="Daub J."/>
            <person name="David R.G."/>
            <person name="Delcher A.L."/>
            <person name="Delehaunty K."/>
            <person name="Do C.B."/>
            <person name="Ebling H."/>
            <person name="Edwards K."/>
            <person name="Eickbush T."/>
            <person name="Evans J.D."/>
            <person name="Filipski A."/>
            <person name="Findeiss S."/>
            <person name="Freyhult E."/>
            <person name="Fulton L."/>
            <person name="Fulton R."/>
            <person name="Garcia A.C."/>
            <person name="Gardiner A."/>
            <person name="Garfield D.A."/>
            <person name="Garvin B.E."/>
            <person name="Gibson G."/>
            <person name="Gilbert D."/>
            <person name="Gnerre S."/>
            <person name="Godfrey J."/>
            <person name="Good R."/>
            <person name="Gotea V."/>
            <person name="Gravely B."/>
            <person name="Greenberg A.J."/>
            <person name="Griffiths-Jones S."/>
            <person name="Gross S."/>
            <person name="Guigo R."/>
            <person name="Gustafson E.A."/>
            <person name="Haerty W."/>
            <person name="Hahn M.W."/>
            <person name="Halligan D.L."/>
            <person name="Halpern A.L."/>
            <person name="Halter G.M."/>
            <person name="Han M.V."/>
            <person name="Heger A."/>
            <person name="Hillier L."/>
            <person name="Hinrichs A.S."/>
            <person name="Holmes I."/>
            <person name="Hoskins R.A."/>
            <person name="Hubisz M.J."/>
            <person name="Hultmark D."/>
            <person name="Huntley M.A."/>
            <person name="Jaffe D.B."/>
            <person name="Jagadeeshan S."/>
            <person name="Jeck W.R."/>
            <person name="Johnson J."/>
            <person name="Jones C.D."/>
            <person name="Jordan W.C."/>
            <person name="Karpen G.H."/>
            <person name="Kataoka E."/>
            <person name="Keightley P.D."/>
            <person name="Kheradpour P."/>
            <person name="Kirkness E.F."/>
            <person name="Koerich L.B."/>
            <person name="Kristiansen K."/>
            <person name="Kudrna D."/>
            <person name="Kulathinal R.J."/>
            <person name="Kumar S."/>
            <person name="Kwok R."/>
            <person name="Lander E."/>
            <person name="Langley C.H."/>
            <person name="Lapoint R."/>
            <person name="Lazzaro B.P."/>
            <person name="Lee S.J."/>
            <person name="Levesque L."/>
            <person name="Li R."/>
            <person name="Lin C.F."/>
            <person name="Lin M.F."/>
            <person name="Lindblad-Toh K."/>
            <person name="Llopart A."/>
            <person name="Long M."/>
            <person name="Low L."/>
            <person name="Lozovsky E."/>
            <person name="Lu J."/>
            <person name="Luo M."/>
            <person name="Machado C.A."/>
            <person name="Makalowski W."/>
            <person name="Marzo M."/>
            <person name="Matsuda M."/>
            <person name="Matzkin L."/>
            <person name="McAllister B."/>
            <person name="McBride C.S."/>
            <person name="McKernan B."/>
            <person name="McKernan K."/>
            <person name="Mendez-Lago M."/>
            <person name="Minx P."/>
            <person name="Mollenhauer M.U."/>
            <person name="Montooth K."/>
            <person name="Mount S.M."/>
            <person name="Mu X."/>
            <person name="Myers E."/>
            <person name="Negre B."/>
            <person name="Newfeld S."/>
            <person name="Nielsen R."/>
            <person name="Noor M.A."/>
            <person name="O'Grady P."/>
            <person name="Pachter L."/>
            <person name="Papaceit M."/>
            <person name="Parisi M.J."/>
            <person name="Parisi M."/>
            <person name="Parts L."/>
            <person name="Pedersen J.S."/>
            <person name="Pesole G."/>
            <person name="Phillippy A.M."/>
            <person name="Ponting C.P."/>
            <person name="Pop M."/>
            <person name="Porcelli D."/>
            <person name="Powell J.R."/>
            <person name="Prohaska S."/>
            <person name="Pruitt K."/>
            <person name="Puig M."/>
            <person name="Quesneville H."/>
            <person name="Ram K.R."/>
            <person name="Rand D."/>
            <person name="Rasmussen M.D."/>
            <person name="Reed L.K."/>
            <person name="Reenan R."/>
            <person name="Reily A."/>
            <person name="Remington K.A."/>
            <person name="Rieger T.T."/>
            <person name="Ritchie M.G."/>
            <person name="Robin C."/>
            <person name="Rogers Y.H."/>
            <person name="Rohde C."/>
            <person name="Rozas J."/>
            <person name="Rubenfield M.J."/>
            <person name="Ruiz A."/>
            <person name="Russo S."/>
            <person name="Salzberg S.L."/>
            <person name="Sanchez-Gracia A."/>
            <person name="Saranga D.J."/>
            <person name="Sato H."/>
            <person name="Schaeffer S.W."/>
            <person name="Schatz M.C."/>
            <person name="Schlenke T."/>
            <person name="Schwartz R."/>
            <person name="Segarra C."/>
            <person name="Singh R.S."/>
            <person name="Sirot L."/>
            <person name="Sirota M."/>
            <person name="Sisneros N.B."/>
            <person name="Smith C.D."/>
            <person name="Smith T.F."/>
            <person name="Spieth J."/>
            <person name="Stage D.E."/>
            <person name="Stark A."/>
            <person name="Stephan W."/>
            <person name="Strausberg R.L."/>
            <person name="Strempel S."/>
            <person name="Sturgill D."/>
            <person name="Sutton G."/>
            <person name="Sutton G.G."/>
            <person name="Tao W."/>
            <person name="Teichmann S."/>
            <person name="Tobari Y.N."/>
            <person name="Tomimura Y."/>
            <person name="Tsolas J.M."/>
            <person name="Valente V.L."/>
            <person name="Venter E."/>
            <person name="Venter J.C."/>
            <person name="Vicario S."/>
            <person name="Vieira F.G."/>
            <person name="Vilella A.J."/>
            <person name="Villasante A."/>
            <person name="Walenz B."/>
            <person name="Wang J."/>
            <person name="Wasserman M."/>
            <person name="Watts T."/>
            <person name="Wilson D."/>
            <person name="Wilson R.K."/>
            <person name="Wing R.A."/>
            <person name="Wolfner M.F."/>
            <person name="Wong A."/>
            <person name="Wong G.K."/>
            <person name="Wu C.I."/>
            <person name="Wu G."/>
            <person name="Yamamoto D."/>
            <person name="Yang H.P."/>
            <person name="Yang S.P."/>
            <person name="Yorke J.A."/>
            <person name="Yoshida K."/>
            <person name="Zdobnov E."/>
            <person name="Zhang P."/>
            <person name="Zhang Y."/>
            <person name="Zimin A.V."/>
            <person name="Baldwin J."/>
            <person name="Abdouelleil A."/>
            <person name="Abdulkadir J."/>
            <person name="Abebe A."/>
            <person name="Abera B."/>
            <person name="Abreu J."/>
            <person name="Acer S.C."/>
            <person name="Aftuck L."/>
            <person name="Alexander A."/>
            <person name="An P."/>
            <person name="Anderson E."/>
            <person name="Anderson S."/>
            <person name="Arachi H."/>
            <person name="Azer M."/>
            <person name="Bachantsang P."/>
            <person name="Barry A."/>
            <person name="Bayul T."/>
            <person name="Berlin A."/>
            <person name="Bessette D."/>
            <person name="Bloom T."/>
            <person name="Blye J."/>
            <person name="Boguslavskiy L."/>
            <person name="Bonnet C."/>
            <person name="Boukhgalter B."/>
            <person name="Bourzgui I."/>
            <person name="Brown A."/>
            <person name="Cahill P."/>
            <person name="Channer S."/>
            <person name="Cheshatsang Y."/>
            <person name="Chuda L."/>
            <person name="Citroen M."/>
            <person name="Collymore A."/>
            <person name="Cooke P."/>
            <person name="Costello M."/>
            <person name="D'Aco K."/>
            <person name="Daza R."/>
            <person name="De Haan G."/>
            <person name="DeGray S."/>
            <person name="DeMaso C."/>
            <person name="Dhargay N."/>
            <person name="Dooley K."/>
            <person name="Dooley E."/>
            <person name="Doricent M."/>
            <person name="Dorje P."/>
            <person name="Dorjee K."/>
            <person name="Dupes A."/>
            <person name="Elong R."/>
            <person name="Falk J."/>
            <person name="Farina A."/>
            <person name="Faro S."/>
            <person name="Ferguson D."/>
            <person name="Fisher S."/>
            <person name="Foley C.D."/>
            <person name="Franke A."/>
            <person name="Friedrich D."/>
            <person name="Gadbois L."/>
            <person name="Gearin G."/>
            <person name="Gearin C.R."/>
            <person name="Giannoukos G."/>
            <person name="Goode T."/>
            <person name="Graham J."/>
            <person name="Grandbois E."/>
            <person name="Grewal S."/>
            <person name="Gyaltsen K."/>
            <person name="Hafez N."/>
            <person name="Hagos B."/>
            <person name="Hall J."/>
            <person name="Henson C."/>
            <person name="Hollinger A."/>
            <person name="Honan T."/>
            <person name="Huard M.D."/>
            <person name="Hughes L."/>
            <person name="Hurhula B."/>
            <person name="Husby M.E."/>
            <person name="Kamat A."/>
            <person name="Kanga B."/>
            <person name="Kashin S."/>
            <person name="Khazanovich D."/>
            <person name="Kisner P."/>
            <person name="Lance K."/>
            <person name="Lara M."/>
            <person name="Lee W."/>
            <person name="Lennon N."/>
            <person name="Letendre F."/>
            <person name="LeVine R."/>
            <person name="Lipovsky A."/>
            <person name="Liu X."/>
            <person name="Liu J."/>
            <person name="Liu S."/>
            <person name="Lokyitsang T."/>
            <person name="Lokyitsang Y."/>
            <person name="Lubonja R."/>
            <person name="Lui A."/>
            <person name="MacDonald P."/>
            <person name="Magnisalis V."/>
            <person name="Maru K."/>
            <person name="Matthews C."/>
            <person name="McCusker W."/>
            <person name="McDonough S."/>
            <person name="Mehta T."/>
            <person name="Meldrim J."/>
            <person name="Meneus L."/>
            <person name="Mihai O."/>
            <person name="Mihalev A."/>
            <person name="Mihova T."/>
            <person name="Mittelman R."/>
            <person name="Mlenga V."/>
            <person name="Montmayeur A."/>
            <person name="Mulrain L."/>
            <person name="Navidi A."/>
            <person name="Naylor J."/>
            <person name="Negash T."/>
            <person name="Nguyen T."/>
            <person name="Nguyen N."/>
            <person name="Nicol R."/>
            <person name="Norbu C."/>
            <person name="Norbu N."/>
            <person name="Novod N."/>
            <person name="O'Neill B."/>
            <person name="Osman S."/>
            <person name="Markiewicz E."/>
            <person name="Oyono O.L."/>
            <person name="Patti C."/>
            <person name="Phunkhang P."/>
            <person name="Pierre F."/>
            <person name="Priest M."/>
            <person name="Raghuraman S."/>
            <person name="Rege F."/>
            <person name="Reyes R."/>
            <person name="Rise C."/>
            <person name="Rogov P."/>
            <person name="Ross K."/>
            <person name="Ryan E."/>
            <person name="Settipalli S."/>
            <person name="Shea T."/>
            <person name="Sherpa N."/>
            <person name="Shi L."/>
            <person name="Shih D."/>
            <person name="Sparrow T."/>
            <person name="Spaulding J."/>
            <person name="Stalker J."/>
            <person name="Stange-Thomann N."/>
            <person name="Stavropoulos S."/>
            <person name="Stone C."/>
            <person name="Strader C."/>
            <person name="Tesfaye S."/>
            <person name="Thomson T."/>
            <person name="Thoulutsang Y."/>
            <person name="Thoulutsang D."/>
            <person name="Topham K."/>
            <person name="Topping I."/>
            <person name="Tsamla T."/>
            <person name="Vassiliev H."/>
            <person name="Vo A."/>
            <person name="Wangchuk T."/>
            <person name="Wangdi T."/>
            <person name="Weiand M."/>
            <person name="Wilkinson J."/>
            <person name="Wilson A."/>
            <person name="Yadav S."/>
            <person name="Young G."/>
            <person name="Yu Q."/>
            <person name="Zembek L."/>
            <person name="Zhong D."/>
            <person name="Zimmer A."/>
            <person name="Zwirko Z."/>
            <person name="Jaffe D.B."/>
            <person name="Alvarez P."/>
            <person name="Brockman W."/>
            <person name="Butler J."/>
            <person name="Chin C."/>
            <person name="Gnerre S."/>
            <person name="Grabherr M."/>
            <person name="Kleber M."/>
            <person name="Mauceli E."/>
            <person name="MacCallum I."/>
        </authorList>
    </citation>
    <scope>NUCLEOTIDE SEQUENCE [LARGE SCALE GENOMIC DNA]</scope>
    <source>
        <strain evidence="3">Tucson 14030-0811.24</strain>
    </source>
</reference>
<dbReference type="eggNOG" id="ENOG502TE4S">
    <property type="taxonomic scope" value="Eukaryota"/>
</dbReference>
<name>B4N854_DROWI</name>
<sequence>MSRPTFVSQVSTDPFVPAWLDQKELERVIIQDLPEFQKIESISSRSEQSALRVLVQAKLRSNGVRTLNYLVKSPAVSKADELILPFEKNFKVEFLMYDKILPALEELYKDVGKNIVFTPYRTSLQSSNCLYLEYLQSKGYRLANQPNGLAQPAIEIVLSKLAAYHAATARYLEANPAQIRELPKLEKKPKSSNDKVEKLKSLLQTKFHESLRSNNVREYEDKVKSYQKSLNENNDLLDFKSSFNVILNGSCWPNNLLYNGDAFGHFKEILFIDFHYSKYGPAVYDLLNLLLTAPAEKSRYFDANVKYYHDQLIDNLKALKFRGKLPTLTELQLDLLKFGHWAFEVSTEILPIVLSEFHTNDIDELFKSSKFSQEIQELLPWLENRGYFEED</sequence>
<dbReference type="OMA" id="LLPWMEN"/>
<dbReference type="PhylomeDB" id="B4N854"/>
<accession>B4N854</accession>
<dbReference type="OrthoDB" id="8250698at2759"/>
<dbReference type="HOGENOM" id="CLU_010718_0_0_1"/>
<feature type="domain" description="CHK kinase-like" evidence="1">
    <location>
        <begin position="130"/>
        <end position="318"/>
    </location>
</feature>
<dbReference type="InParanoid" id="B4N854"/>
<evidence type="ECO:0000313" key="3">
    <source>
        <dbReference type="Proteomes" id="UP000007798"/>
    </source>
</evidence>
<dbReference type="KEGG" id="dwi:6647133"/>
<keyword evidence="3" id="KW-1185">Reference proteome</keyword>
<dbReference type="PANTHER" id="PTHR11012:SF6">
    <property type="entry name" value="CHK DOMAIN OV1-RELATED"/>
    <property type="match status" value="1"/>
</dbReference>
<dbReference type="Gene3D" id="3.90.1200.10">
    <property type="match status" value="1"/>
</dbReference>
<dbReference type="InterPro" id="IPR011009">
    <property type="entry name" value="Kinase-like_dom_sf"/>
</dbReference>
<dbReference type="PANTHER" id="PTHR11012">
    <property type="entry name" value="PROTEIN KINASE-LIKE DOMAIN-CONTAINING"/>
    <property type="match status" value="1"/>
</dbReference>
<protein>
    <recommendedName>
        <fullName evidence="1">CHK kinase-like domain-containing protein</fullName>
    </recommendedName>
</protein>
<dbReference type="AlphaFoldDB" id="B4N854"/>
<evidence type="ECO:0000259" key="1">
    <source>
        <dbReference type="SMART" id="SM00587"/>
    </source>
</evidence>
<dbReference type="SMART" id="SM00587">
    <property type="entry name" value="CHK"/>
    <property type="match status" value="1"/>
</dbReference>
<dbReference type="EMBL" id="CH964232">
    <property type="protein sequence ID" value="EDW81305.1"/>
    <property type="molecule type" value="Genomic_DNA"/>
</dbReference>
<evidence type="ECO:0000313" key="2">
    <source>
        <dbReference type="EMBL" id="EDW81305.1"/>
    </source>
</evidence>
<gene>
    <name evidence="2" type="primary">Dwil\GK11994</name>
    <name evidence="2" type="ORF">Dwil_GK11994</name>
</gene>
<dbReference type="InterPro" id="IPR004119">
    <property type="entry name" value="EcKL"/>
</dbReference>
<dbReference type="InterPro" id="IPR015897">
    <property type="entry name" value="CHK_kinase-like"/>
</dbReference>
<organism evidence="2 3">
    <name type="scientific">Drosophila willistoni</name>
    <name type="common">Fruit fly</name>
    <dbReference type="NCBI Taxonomy" id="7260"/>
    <lineage>
        <taxon>Eukaryota</taxon>
        <taxon>Metazoa</taxon>
        <taxon>Ecdysozoa</taxon>
        <taxon>Arthropoda</taxon>
        <taxon>Hexapoda</taxon>
        <taxon>Insecta</taxon>
        <taxon>Pterygota</taxon>
        <taxon>Neoptera</taxon>
        <taxon>Endopterygota</taxon>
        <taxon>Diptera</taxon>
        <taxon>Brachycera</taxon>
        <taxon>Muscomorpha</taxon>
        <taxon>Ephydroidea</taxon>
        <taxon>Drosophilidae</taxon>
        <taxon>Drosophila</taxon>
        <taxon>Sophophora</taxon>
    </lineage>
</organism>
<dbReference type="SUPFAM" id="SSF56112">
    <property type="entry name" value="Protein kinase-like (PK-like)"/>
    <property type="match status" value="1"/>
</dbReference>